<gene>
    <name evidence="1" type="ORF">SPELUC_LOCUS9140</name>
</gene>
<sequence>MKETLDYLVAKNKRQLEDFYEEDECYMAQSIMHKLEEYWNIIEQSTILSTLLDPCSKLITFVTYQEKQNQHLFFESLLQQENATLIENELERYLALPLIPEKNLLK</sequence>
<organism evidence="1 2">
    <name type="scientific">Cetraspora pellucida</name>
    <dbReference type="NCBI Taxonomy" id="1433469"/>
    <lineage>
        <taxon>Eukaryota</taxon>
        <taxon>Fungi</taxon>
        <taxon>Fungi incertae sedis</taxon>
        <taxon>Mucoromycota</taxon>
        <taxon>Glomeromycotina</taxon>
        <taxon>Glomeromycetes</taxon>
        <taxon>Diversisporales</taxon>
        <taxon>Gigasporaceae</taxon>
        <taxon>Cetraspora</taxon>
    </lineage>
</organism>
<feature type="non-terminal residue" evidence="1">
    <location>
        <position position="106"/>
    </location>
</feature>
<proteinExistence type="predicted"/>
<name>A0ACA9NH86_9GLOM</name>
<comment type="caution">
    <text evidence="1">The sequence shown here is derived from an EMBL/GenBank/DDBJ whole genome shotgun (WGS) entry which is preliminary data.</text>
</comment>
<dbReference type="EMBL" id="CAJVPW010014894">
    <property type="protein sequence ID" value="CAG8657393.1"/>
    <property type="molecule type" value="Genomic_DNA"/>
</dbReference>
<reference evidence="1" key="1">
    <citation type="submission" date="2021-06" db="EMBL/GenBank/DDBJ databases">
        <authorList>
            <person name="Kallberg Y."/>
            <person name="Tangrot J."/>
            <person name="Rosling A."/>
        </authorList>
    </citation>
    <scope>NUCLEOTIDE SEQUENCE</scope>
    <source>
        <strain evidence="1">28 12/20/2015</strain>
    </source>
</reference>
<evidence type="ECO:0000313" key="2">
    <source>
        <dbReference type="Proteomes" id="UP000789366"/>
    </source>
</evidence>
<dbReference type="Proteomes" id="UP000789366">
    <property type="component" value="Unassembled WGS sequence"/>
</dbReference>
<evidence type="ECO:0000313" key="1">
    <source>
        <dbReference type="EMBL" id="CAG8657393.1"/>
    </source>
</evidence>
<protein>
    <submittedName>
        <fullName evidence="1">17102_t:CDS:1</fullName>
    </submittedName>
</protein>
<keyword evidence="2" id="KW-1185">Reference proteome</keyword>
<accession>A0ACA9NH86</accession>